<proteinExistence type="predicted"/>
<keyword evidence="3" id="KW-0732">Signal</keyword>
<protein>
    <submittedName>
        <fullName evidence="4">Uncharacterized protein</fullName>
    </submittedName>
</protein>
<dbReference type="STRING" id="743788.S8DVM9"/>
<dbReference type="InParanoid" id="S8DVM9"/>
<keyword evidence="2" id="KW-1133">Transmembrane helix</keyword>
<evidence type="ECO:0000256" key="2">
    <source>
        <dbReference type="SAM" id="Phobius"/>
    </source>
</evidence>
<evidence type="ECO:0000256" key="1">
    <source>
        <dbReference type="SAM" id="MobiDB-lite"/>
    </source>
</evidence>
<dbReference type="AlphaFoldDB" id="S8DVM9"/>
<evidence type="ECO:0000256" key="3">
    <source>
        <dbReference type="SAM" id="SignalP"/>
    </source>
</evidence>
<gene>
    <name evidence="4" type="ORF">FOMPIDRAFT_1025121</name>
</gene>
<evidence type="ECO:0000313" key="4">
    <source>
        <dbReference type="EMBL" id="EPS97186.1"/>
    </source>
</evidence>
<feature type="transmembrane region" description="Helical" evidence="2">
    <location>
        <begin position="209"/>
        <end position="233"/>
    </location>
</feature>
<reference evidence="4 5" key="1">
    <citation type="journal article" date="2012" name="Science">
        <title>The Paleozoic origin of enzymatic lignin decomposition reconstructed from 31 fungal genomes.</title>
        <authorList>
            <person name="Floudas D."/>
            <person name="Binder M."/>
            <person name="Riley R."/>
            <person name="Barry K."/>
            <person name="Blanchette R.A."/>
            <person name="Henrissat B."/>
            <person name="Martinez A.T."/>
            <person name="Otillar R."/>
            <person name="Spatafora J.W."/>
            <person name="Yadav J.S."/>
            <person name="Aerts A."/>
            <person name="Benoit I."/>
            <person name="Boyd A."/>
            <person name="Carlson A."/>
            <person name="Copeland A."/>
            <person name="Coutinho P.M."/>
            <person name="de Vries R.P."/>
            <person name="Ferreira P."/>
            <person name="Findley K."/>
            <person name="Foster B."/>
            <person name="Gaskell J."/>
            <person name="Glotzer D."/>
            <person name="Gorecki P."/>
            <person name="Heitman J."/>
            <person name="Hesse C."/>
            <person name="Hori C."/>
            <person name="Igarashi K."/>
            <person name="Jurgens J.A."/>
            <person name="Kallen N."/>
            <person name="Kersten P."/>
            <person name="Kohler A."/>
            <person name="Kuees U."/>
            <person name="Kumar T.K.A."/>
            <person name="Kuo A."/>
            <person name="LaButti K."/>
            <person name="Larrondo L.F."/>
            <person name="Lindquist E."/>
            <person name="Ling A."/>
            <person name="Lombard V."/>
            <person name="Lucas S."/>
            <person name="Lundell T."/>
            <person name="Martin R."/>
            <person name="McLaughlin D.J."/>
            <person name="Morgenstern I."/>
            <person name="Morin E."/>
            <person name="Murat C."/>
            <person name="Nagy L.G."/>
            <person name="Nolan M."/>
            <person name="Ohm R.A."/>
            <person name="Patyshakuliyeva A."/>
            <person name="Rokas A."/>
            <person name="Ruiz-Duenas F.J."/>
            <person name="Sabat G."/>
            <person name="Salamov A."/>
            <person name="Samejima M."/>
            <person name="Schmutz J."/>
            <person name="Slot J.C."/>
            <person name="St John F."/>
            <person name="Stenlid J."/>
            <person name="Sun H."/>
            <person name="Sun S."/>
            <person name="Syed K."/>
            <person name="Tsang A."/>
            <person name="Wiebenga A."/>
            <person name="Young D."/>
            <person name="Pisabarro A."/>
            <person name="Eastwood D.C."/>
            <person name="Martin F."/>
            <person name="Cullen D."/>
            <person name="Grigoriev I.V."/>
            <person name="Hibbett D.S."/>
        </authorList>
    </citation>
    <scope>NUCLEOTIDE SEQUENCE</scope>
    <source>
        <strain evidence="5">FP-58527</strain>
    </source>
</reference>
<keyword evidence="2" id="KW-0472">Membrane</keyword>
<feature type="chain" id="PRO_5004562555" evidence="3">
    <location>
        <begin position="17"/>
        <end position="285"/>
    </location>
</feature>
<feature type="signal peptide" evidence="3">
    <location>
        <begin position="1"/>
        <end position="16"/>
    </location>
</feature>
<accession>S8DVM9</accession>
<dbReference type="Proteomes" id="UP000015241">
    <property type="component" value="Unassembled WGS sequence"/>
</dbReference>
<dbReference type="eggNOG" id="ENOG502SRAM">
    <property type="taxonomic scope" value="Eukaryota"/>
</dbReference>
<keyword evidence="5" id="KW-1185">Reference proteome</keyword>
<evidence type="ECO:0000313" key="5">
    <source>
        <dbReference type="Proteomes" id="UP000015241"/>
    </source>
</evidence>
<dbReference type="HOGENOM" id="CLU_082771_0_0_1"/>
<dbReference type="EMBL" id="KE504178">
    <property type="protein sequence ID" value="EPS97186.1"/>
    <property type="molecule type" value="Genomic_DNA"/>
</dbReference>
<feature type="region of interest" description="Disordered" evidence="1">
    <location>
        <begin position="141"/>
        <end position="162"/>
    </location>
</feature>
<organism evidence="4 5">
    <name type="scientific">Fomitopsis schrenkii</name>
    <name type="common">Brown rot fungus</name>
    <dbReference type="NCBI Taxonomy" id="2126942"/>
    <lineage>
        <taxon>Eukaryota</taxon>
        <taxon>Fungi</taxon>
        <taxon>Dikarya</taxon>
        <taxon>Basidiomycota</taxon>
        <taxon>Agaricomycotina</taxon>
        <taxon>Agaricomycetes</taxon>
        <taxon>Polyporales</taxon>
        <taxon>Fomitopsis</taxon>
    </lineage>
</organism>
<sequence>MLLSAVPLVLAGASLAIQAGATPLRIVVVSSHQEISTPGSHSNADANVVAAMPGPVLTPGFGAMRIDHQSSVHSKELIKAHHCSESIRETFSAFASKVFGFPSGNDKSLQPIPEHPHHGPERVSILPWFGTPDDFADRKGVKDGPLRGRPMTAATPVDPQNAQEDVGPVRIVHMSGPEDRPRRFRHRHGPFLRRMHFALMALGPWEGRAVAFVLGCGIGVLLRMMWVMGVVLVRAVSGRGSDNDVNEAEAVFDADAEEILVAPPQYTLYPEEKAPVANNDKSQME</sequence>
<keyword evidence="2" id="KW-0812">Transmembrane</keyword>
<name>S8DVM9_FOMSC</name>
<dbReference type="OrthoDB" id="3233375at2759"/>